<dbReference type="PROSITE" id="PS51635">
    <property type="entry name" value="PNPLA"/>
    <property type="match status" value="1"/>
</dbReference>
<proteinExistence type="predicted"/>
<gene>
    <name evidence="6" type="ORF">UU59_C0028G0013</name>
</gene>
<name>A0A0G0W0J4_UNCKA</name>
<reference evidence="6 7" key="1">
    <citation type="journal article" date="2015" name="Nature">
        <title>rRNA introns, odd ribosomes, and small enigmatic genomes across a large radiation of phyla.</title>
        <authorList>
            <person name="Brown C.T."/>
            <person name="Hug L.A."/>
            <person name="Thomas B.C."/>
            <person name="Sharon I."/>
            <person name="Castelle C.J."/>
            <person name="Singh A."/>
            <person name="Wilkins M.J."/>
            <person name="Williams K.H."/>
            <person name="Banfield J.F."/>
        </authorList>
    </citation>
    <scope>NUCLEOTIDE SEQUENCE [LARGE SCALE GENOMIC DNA]</scope>
</reference>
<accession>A0A0G0W0J4</accession>
<feature type="short sequence motif" description="DGA/G" evidence="4">
    <location>
        <begin position="158"/>
        <end position="160"/>
    </location>
</feature>
<dbReference type="Gene3D" id="3.40.1090.10">
    <property type="entry name" value="Cytosolic phospholipase A2 catalytic domain"/>
    <property type="match status" value="2"/>
</dbReference>
<evidence type="ECO:0000256" key="3">
    <source>
        <dbReference type="ARBA" id="ARBA00023098"/>
    </source>
</evidence>
<dbReference type="GO" id="GO:0016787">
    <property type="term" value="F:hydrolase activity"/>
    <property type="evidence" value="ECO:0007669"/>
    <property type="project" value="UniProtKB-UniRule"/>
</dbReference>
<feature type="active site" description="Proton acceptor" evidence="4">
    <location>
        <position position="158"/>
    </location>
</feature>
<evidence type="ECO:0000313" key="6">
    <source>
        <dbReference type="EMBL" id="KKS06565.1"/>
    </source>
</evidence>
<dbReference type="PANTHER" id="PTHR14226">
    <property type="entry name" value="NEUROPATHY TARGET ESTERASE/SWISS CHEESE D.MELANOGASTER"/>
    <property type="match status" value="1"/>
</dbReference>
<comment type="caution">
    <text evidence="4">Lacks conserved residue(s) required for the propagation of feature annotation.</text>
</comment>
<feature type="short sequence motif" description="GXSXG" evidence="4">
    <location>
        <begin position="41"/>
        <end position="45"/>
    </location>
</feature>
<dbReference type="Proteomes" id="UP000034544">
    <property type="component" value="Unassembled WGS sequence"/>
</dbReference>
<dbReference type="InterPro" id="IPR050301">
    <property type="entry name" value="NTE"/>
</dbReference>
<evidence type="ECO:0000256" key="4">
    <source>
        <dbReference type="PROSITE-ProRule" id="PRU01161"/>
    </source>
</evidence>
<evidence type="ECO:0000259" key="5">
    <source>
        <dbReference type="PROSITE" id="PS51635"/>
    </source>
</evidence>
<dbReference type="PANTHER" id="PTHR14226:SF29">
    <property type="entry name" value="NEUROPATHY TARGET ESTERASE SWS"/>
    <property type="match status" value="1"/>
</dbReference>
<evidence type="ECO:0000256" key="1">
    <source>
        <dbReference type="ARBA" id="ARBA00022801"/>
    </source>
</evidence>
<dbReference type="AlphaFoldDB" id="A0A0G0W0J4"/>
<feature type="domain" description="PNPLA" evidence="5">
    <location>
        <begin position="10"/>
        <end position="171"/>
    </location>
</feature>
<dbReference type="SUPFAM" id="SSF52151">
    <property type="entry name" value="FabD/lysophospholipase-like"/>
    <property type="match status" value="1"/>
</dbReference>
<protein>
    <recommendedName>
        <fullName evidence="5">PNPLA domain-containing protein</fullName>
    </recommendedName>
</protein>
<dbReference type="Pfam" id="PF01734">
    <property type="entry name" value="Patatin"/>
    <property type="match status" value="1"/>
</dbReference>
<dbReference type="InterPro" id="IPR002641">
    <property type="entry name" value="PNPLA_dom"/>
</dbReference>
<evidence type="ECO:0000313" key="7">
    <source>
        <dbReference type="Proteomes" id="UP000034544"/>
    </source>
</evidence>
<comment type="caution">
    <text evidence="6">The sequence shown here is derived from an EMBL/GenBank/DDBJ whole genome shotgun (WGS) entry which is preliminary data.</text>
</comment>
<evidence type="ECO:0000256" key="2">
    <source>
        <dbReference type="ARBA" id="ARBA00022963"/>
    </source>
</evidence>
<feature type="active site" description="Nucleophile" evidence="4">
    <location>
        <position position="43"/>
    </location>
</feature>
<sequence>MSGAVKKVGLALGSGGWRGLAHIGVLKSLEKNGISIDYISGSSVGALVGGLYAYYGNIGEIEKILENIGYRDIFNAVSDPKTELGLLKGNKFVTFMEGYLKGAKIEDLKIPFKAATTDILTGETVYLENGNLATAIRASISVPLVLTPVDIEGKKLVDGGNSTPVPTEEVRRMGADVVIGVNLYGNIFPLTAAMEGGMKLNTREIVRLSYQILLSQMAKENLRYADIALNPKIPENSFNLFKNFAKDKGTVLVGEEAMGAEMGRLRGLLESTT</sequence>
<keyword evidence="3 4" id="KW-0443">Lipid metabolism</keyword>
<dbReference type="InterPro" id="IPR016035">
    <property type="entry name" value="Acyl_Trfase/lysoPLipase"/>
</dbReference>
<dbReference type="EMBL" id="LCBF01000028">
    <property type="protein sequence ID" value="KKS06565.1"/>
    <property type="molecule type" value="Genomic_DNA"/>
</dbReference>
<keyword evidence="2 4" id="KW-0442">Lipid degradation</keyword>
<keyword evidence="1 4" id="KW-0378">Hydrolase</keyword>
<organism evidence="6 7">
    <name type="scientific">candidate division WWE3 bacterium GW2011_GWE1_41_27</name>
    <dbReference type="NCBI Taxonomy" id="1619131"/>
    <lineage>
        <taxon>Bacteria</taxon>
        <taxon>Katanobacteria</taxon>
    </lineage>
</organism>
<dbReference type="GO" id="GO:0016042">
    <property type="term" value="P:lipid catabolic process"/>
    <property type="evidence" value="ECO:0007669"/>
    <property type="project" value="UniProtKB-UniRule"/>
</dbReference>